<keyword evidence="2" id="KW-0812">Transmembrane</keyword>
<accession>A0A3E0AUG9</accession>
<dbReference type="InterPro" id="IPR035985">
    <property type="entry name" value="Ubiquitin-activating_enz"/>
</dbReference>
<dbReference type="FunFam" id="3.40.50.720:FF:000080">
    <property type="entry name" value="Thiazole biosynthesis adenylyltransferase ThiF"/>
    <property type="match status" value="1"/>
</dbReference>
<evidence type="ECO:0000256" key="2">
    <source>
        <dbReference type="SAM" id="Phobius"/>
    </source>
</evidence>
<reference evidence="4 5" key="1">
    <citation type="submission" date="2018-08" db="EMBL/GenBank/DDBJ databases">
        <title>Genomic Encyclopedia of Type Strains, Phase IV (KMG-IV): sequencing the most valuable type-strain genomes for metagenomic binning, comparative biology and taxonomic classification.</title>
        <authorList>
            <person name="Goeker M."/>
        </authorList>
    </citation>
    <scope>NUCLEOTIDE SEQUENCE [LARGE SCALE GENOMIC DNA]</scope>
    <source>
        <strain evidence="4 5">DSM 17274</strain>
    </source>
</reference>
<dbReference type="InterPro" id="IPR045886">
    <property type="entry name" value="ThiF/MoeB/HesA"/>
</dbReference>
<dbReference type="AlphaFoldDB" id="A0A3E0AUG9"/>
<dbReference type="RefSeq" id="WP_115885530.1">
    <property type="nucleotide sequence ID" value="NZ_CBCSHX010000004.1"/>
</dbReference>
<dbReference type="Gene3D" id="3.40.50.720">
    <property type="entry name" value="NAD(P)-binding Rossmann-like Domain"/>
    <property type="match status" value="1"/>
</dbReference>
<name>A0A3E0AUG9_9STAP</name>
<dbReference type="Pfam" id="PF00899">
    <property type="entry name" value="ThiF"/>
    <property type="match status" value="1"/>
</dbReference>
<proteinExistence type="inferred from homology"/>
<dbReference type="GO" id="GO:0005829">
    <property type="term" value="C:cytosol"/>
    <property type="evidence" value="ECO:0007669"/>
    <property type="project" value="TreeGrafter"/>
</dbReference>
<feature type="transmembrane region" description="Helical" evidence="2">
    <location>
        <begin position="21"/>
        <end position="39"/>
    </location>
</feature>
<feature type="domain" description="THIF-type NAD/FAD binding fold" evidence="3">
    <location>
        <begin position="4"/>
        <end position="239"/>
    </location>
</feature>
<keyword evidence="2" id="KW-1133">Transmembrane helix</keyword>
<dbReference type="GO" id="GO:0016779">
    <property type="term" value="F:nucleotidyltransferase activity"/>
    <property type="evidence" value="ECO:0007669"/>
    <property type="project" value="UniProtKB-KW"/>
</dbReference>
<dbReference type="EMBL" id="QUMW01000013">
    <property type="protein sequence ID" value="REG23369.1"/>
    <property type="molecule type" value="Genomic_DNA"/>
</dbReference>
<dbReference type="GO" id="GO:0004792">
    <property type="term" value="F:thiosulfate-cyanide sulfurtransferase activity"/>
    <property type="evidence" value="ECO:0007669"/>
    <property type="project" value="TreeGrafter"/>
</dbReference>
<dbReference type="PANTHER" id="PTHR10953">
    <property type="entry name" value="UBIQUITIN-ACTIVATING ENZYME E1"/>
    <property type="match status" value="1"/>
</dbReference>
<evidence type="ECO:0000259" key="3">
    <source>
        <dbReference type="Pfam" id="PF00899"/>
    </source>
</evidence>
<sequence>MERYDRQMKFNDFGKNSQKNLMSATLMVMGAGALGTHVSEMLVRMGAGKLIIIDMDIVEMTNLHRQALYTEKDAEDMTLKVNAAKEKLCQINRNVEIVPINTEINSSNISAILRKYQPDIVIDSMDHFEIRFLINEACHKLDIPWVYGAAVGSKGSVYGIDFKGPCLKCLMETLPSTGESCAINGVLPPVISLIASMEVSEVIRYLSGKGFSKQLITVDTFKIGFQTINIDELKNEDCVVCKNRIYEQLNKNMLPTVQSNCGSVYTLRFDESVFNQELPGKTIRASAFVKLLTYKKYKLTLFKDGRMNVHGISRKEEANALYKEMIEKLSEYPV</sequence>
<dbReference type="GO" id="GO:0008641">
    <property type="term" value="F:ubiquitin-like modifier activating enzyme activity"/>
    <property type="evidence" value="ECO:0007669"/>
    <property type="project" value="InterPro"/>
</dbReference>
<gene>
    <name evidence="4" type="ORF">DFR63_1736</name>
</gene>
<evidence type="ECO:0000313" key="4">
    <source>
        <dbReference type="EMBL" id="REG23369.1"/>
    </source>
</evidence>
<organism evidence="4 5">
    <name type="scientific">Jeotgalicoccus halotolerans</name>
    <dbReference type="NCBI Taxonomy" id="157227"/>
    <lineage>
        <taxon>Bacteria</taxon>
        <taxon>Bacillati</taxon>
        <taxon>Bacillota</taxon>
        <taxon>Bacilli</taxon>
        <taxon>Bacillales</taxon>
        <taxon>Staphylococcaceae</taxon>
        <taxon>Jeotgalicoccus</taxon>
    </lineage>
</organism>
<keyword evidence="2" id="KW-0472">Membrane</keyword>
<comment type="caution">
    <text evidence="4">The sequence shown here is derived from an EMBL/GenBank/DDBJ whole genome shotgun (WGS) entry which is preliminary data.</text>
</comment>
<dbReference type="PANTHER" id="PTHR10953:SF102">
    <property type="entry name" value="ADENYLYLTRANSFERASE AND SULFURTRANSFERASE MOCS3"/>
    <property type="match status" value="1"/>
</dbReference>
<keyword evidence="5" id="KW-1185">Reference proteome</keyword>
<dbReference type="InterPro" id="IPR000594">
    <property type="entry name" value="ThiF_NAD_FAD-bd"/>
</dbReference>
<protein>
    <submittedName>
        <fullName evidence="4">Adenylyltransferase/sulfurtransferase</fullName>
    </submittedName>
</protein>
<keyword evidence="4" id="KW-0548">Nucleotidyltransferase</keyword>
<evidence type="ECO:0000313" key="5">
    <source>
        <dbReference type="Proteomes" id="UP000257076"/>
    </source>
</evidence>
<dbReference type="SUPFAM" id="SSF69572">
    <property type="entry name" value="Activating enzymes of the ubiquitin-like proteins"/>
    <property type="match status" value="1"/>
</dbReference>
<dbReference type="CDD" id="cd00757">
    <property type="entry name" value="ThiF_MoeB_HesA_family"/>
    <property type="match status" value="1"/>
</dbReference>
<comment type="similarity">
    <text evidence="1">Belongs to the HesA/MoeB/ThiF family.</text>
</comment>
<keyword evidence="4" id="KW-0808">Transferase</keyword>
<evidence type="ECO:0000256" key="1">
    <source>
        <dbReference type="ARBA" id="ARBA00009919"/>
    </source>
</evidence>
<dbReference type="OrthoDB" id="9804286at2"/>
<dbReference type="Proteomes" id="UP000257076">
    <property type="component" value="Unassembled WGS sequence"/>
</dbReference>
<dbReference type="GO" id="GO:0008146">
    <property type="term" value="F:sulfotransferase activity"/>
    <property type="evidence" value="ECO:0007669"/>
    <property type="project" value="TreeGrafter"/>
</dbReference>